<comment type="caution">
    <text evidence="6">The sequence shown here is derived from an EMBL/GenBank/DDBJ whole genome shotgun (WGS) entry which is preliminary data.</text>
</comment>
<feature type="domain" description="Thioredoxin" evidence="5">
    <location>
        <begin position="38"/>
        <end position="150"/>
    </location>
</feature>
<keyword evidence="1" id="KW-0813">Transport</keyword>
<dbReference type="Pfam" id="PF00085">
    <property type="entry name" value="Thioredoxin"/>
    <property type="match status" value="1"/>
</dbReference>
<evidence type="ECO:0000256" key="2">
    <source>
        <dbReference type="ARBA" id="ARBA00022982"/>
    </source>
</evidence>
<dbReference type="InterPro" id="IPR017937">
    <property type="entry name" value="Thioredoxin_CS"/>
</dbReference>
<dbReference type="SUPFAM" id="SSF52833">
    <property type="entry name" value="Thioredoxin-like"/>
    <property type="match status" value="1"/>
</dbReference>
<dbReference type="InterPro" id="IPR013766">
    <property type="entry name" value="Thioredoxin_domain"/>
</dbReference>
<dbReference type="InterPro" id="IPR036249">
    <property type="entry name" value="Thioredoxin-like_sf"/>
</dbReference>
<accession>A0ABT5B569</accession>
<dbReference type="Gene3D" id="3.40.30.10">
    <property type="entry name" value="Glutaredoxin"/>
    <property type="match status" value="1"/>
</dbReference>
<keyword evidence="7" id="KW-1185">Reference proteome</keyword>
<evidence type="ECO:0000256" key="1">
    <source>
        <dbReference type="ARBA" id="ARBA00022448"/>
    </source>
</evidence>
<evidence type="ECO:0000256" key="3">
    <source>
        <dbReference type="ARBA" id="ARBA00023157"/>
    </source>
</evidence>
<protein>
    <submittedName>
        <fullName evidence="6">Thioredoxin domain-containing protein</fullName>
    </submittedName>
</protein>
<dbReference type="Proteomes" id="UP001217838">
    <property type="component" value="Unassembled WGS sequence"/>
</dbReference>
<dbReference type="PANTHER" id="PTHR45663:SF11">
    <property type="entry name" value="GEO12009P1"/>
    <property type="match status" value="1"/>
</dbReference>
<dbReference type="EMBL" id="JAQNDN010000007">
    <property type="protein sequence ID" value="MDC0669275.1"/>
    <property type="molecule type" value="Genomic_DNA"/>
</dbReference>
<name>A0ABT5B569_9BACT</name>
<dbReference type="PROSITE" id="PS00194">
    <property type="entry name" value="THIOREDOXIN_1"/>
    <property type="match status" value="1"/>
</dbReference>
<gene>
    <name evidence="6" type="ORF">POL58_16095</name>
</gene>
<dbReference type="PANTHER" id="PTHR45663">
    <property type="entry name" value="GEO12009P1"/>
    <property type="match status" value="1"/>
</dbReference>
<evidence type="ECO:0000313" key="7">
    <source>
        <dbReference type="Proteomes" id="UP001217838"/>
    </source>
</evidence>
<evidence type="ECO:0000259" key="5">
    <source>
        <dbReference type="PROSITE" id="PS51352"/>
    </source>
</evidence>
<dbReference type="CDD" id="cd02956">
    <property type="entry name" value="ybbN"/>
    <property type="match status" value="1"/>
</dbReference>
<dbReference type="PROSITE" id="PS51352">
    <property type="entry name" value="THIOREDOXIN_2"/>
    <property type="match status" value="1"/>
</dbReference>
<keyword evidence="4" id="KW-0676">Redox-active center</keyword>
<keyword evidence="2" id="KW-0249">Electron transport</keyword>
<keyword evidence="3" id="KW-1015">Disulfide bond</keyword>
<proteinExistence type="predicted"/>
<evidence type="ECO:0000313" key="6">
    <source>
        <dbReference type="EMBL" id="MDC0669275.1"/>
    </source>
</evidence>
<evidence type="ECO:0000256" key="4">
    <source>
        <dbReference type="ARBA" id="ARBA00023284"/>
    </source>
</evidence>
<sequence>MSRALPEAELSALKARFAAATGSAPAPTSAASPHAAAPSAGSPVIDVTDATFQAEVVERSLQVPVLVDLWASWCGPCTQLSPMLERLAREANGAWILAKVNADHNPYIAQRLAVQSIPMVVAIARGQPVDAFRGLPPEAEIRQWLSALLDASAP</sequence>
<reference evidence="6 7" key="1">
    <citation type="submission" date="2022-11" db="EMBL/GenBank/DDBJ databases">
        <title>Minimal conservation of predation-associated metabolite biosynthetic gene clusters underscores biosynthetic potential of Myxococcota including descriptions for ten novel species: Archangium lansinium sp. nov., Myxococcus landrumus sp. nov., Nannocystis bai.</title>
        <authorList>
            <person name="Ahearne A."/>
            <person name="Stevens C."/>
            <person name="Dowd S."/>
        </authorList>
    </citation>
    <scope>NUCLEOTIDE SEQUENCE [LARGE SCALE GENOMIC DNA]</scope>
    <source>
        <strain evidence="6 7">NCELM</strain>
    </source>
</reference>
<organism evidence="6 7">
    <name type="scientific">Nannocystis radixulma</name>
    <dbReference type="NCBI Taxonomy" id="2995305"/>
    <lineage>
        <taxon>Bacteria</taxon>
        <taxon>Pseudomonadati</taxon>
        <taxon>Myxococcota</taxon>
        <taxon>Polyangia</taxon>
        <taxon>Nannocystales</taxon>
        <taxon>Nannocystaceae</taxon>
        <taxon>Nannocystis</taxon>
    </lineage>
</organism>